<keyword evidence="5" id="KW-0325">Glycoprotein</keyword>
<evidence type="ECO:0000256" key="3">
    <source>
        <dbReference type="ARBA" id="ARBA00022801"/>
    </source>
</evidence>
<evidence type="ECO:0000256" key="6">
    <source>
        <dbReference type="ARBA" id="ARBA00023277"/>
    </source>
</evidence>
<dbReference type="InterPro" id="IPR050732">
    <property type="entry name" value="Beta-glucan_modifiers"/>
</dbReference>
<dbReference type="Gene3D" id="3.20.20.80">
    <property type="entry name" value="Glycosidases"/>
    <property type="match status" value="1"/>
</dbReference>
<proteinExistence type="predicted"/>
<feature type="transmembrane region" description="Helical" evidence="12">
    <location>
        <begin position="348"/>
        <end position="369"/>
    </location>
</feature>
<evidence type="ECO:0000256" key="2">
    <source>
        <dbReference type="ARBA" id="ARBA00022475"/>
    </source>
</evidence>
<evidence type="ECO:0000256" key="12">
    <source>
        <dbReference type="SAM" id="Phobius"/>
    </source>
</evidence>
<feature type="transmembrane region" description="Helical" evidence="12">
    <location>
        <begin position="470"/>
        <end position="488"/>
    </location>
</feature>
<evidence type="ECO:0000256" key="8">
    <source>
        <dbReference type="ARBA" id="ARBA00023326"/>
    </source>
</evidence>
<keyword evidence="2" id="KW-1003">Cell membrane</keyword>
<gene>
    <name evidence="13" type="ORF">FHS48_002131</name>
</gene>
<feature type="transmembrane region" description="Helical" evidence="12">
    <location>
        <begin position="494"/>
        <end position="511"/>
    </location>
</feature>
<dbReference type="GO" id="GO:0016787">
    <property type="term" value="F:hydrolase activity"/>
    <property type="evidence" value="ECO:0007669"/>
    <property type="project" value="UniProtKB-KW"/>
</dbReference>
<keyword evidence="7" id="KW-0961">Cell wall biogenesis/degradation</keyword>
<keyword evidence="12" id="KW-1133">Transmembrane helix</keyword>
<comment type="function">
    <text evidence="9">Glucanases play a role in cell expansion during growth, in cell-cell fusion during mating, and in spore release during sporulation. This enzyme may be involved in beta-glucan degradation. Active on laminarin and lichenan.</text>
</comment>
<evidence type="ECO:0000256" key="11">
    <source>
        <dbReference type="ARBA" id="ARBA00043078"/>
    </source>
</evidence>
<dbReference type="AlphaFoldDB" id="A0A7X0DM72"/>
<reference evidence="13 14" key="1">
    <citation type="submission" date="2020-08" db="EMBL/GenBank/DDBJ databases">
        <title>Genomic Encyclopedia of Type Strains, Phase IV (KMG-IV): sequencing the most valuable type-strain genomes for metagenomic binning, comparative biology and taxonomic classification.</title>
        <authorList>
            <person name="Goeker M."/>
        </authorList>
    </citation>
    <scope>NUCLEOTIDE SEQUENCE [LARGE SCALE GENOMIC DNA]</scope>
    <source>
        <strain evidence="13 14">DSM 11590</strain>
    </source>
</reference>
<comment type="subcellular location">
    <subcellularLocation>
        <location evidence="1">Cell membrane</location>
    </subcellularLocation>
</comment>
<evidence type="ECO:0000256" key="4">
    <source>
        <dbReference type="ARBA" id="ARBA00023136"/>
    </source>
</evidence>
<keyword evidence="8" id="KW-0624">Polysaccharide degradation</keyword>
<evidence type="ECO:0000256" key="7">
    <source>
        <dbReference type="ARBA" id="ARBA00023316"/>
    </source>
</evidence>
<keyword evidence="12" id="KW-0812">Transmembrane</keyword>
<keyword evidence="6" id="KW-0119">Carbohydrate metabolism</keyword>
<organism evidence="13 14">
    <name type="scientific">Novispirillum itersonii</name>
    <name type="common">Aquaspirillum itersonii</name>
    <dbReference type="NCBI Taxonomy" id="189"/>
    <lineage>
        <taxon>Bacteria</taxon>
        <taxon>Pseudomonadati</taxon>
        <taxon>Pseudomonadota</taxon>
        <taxon>Alphaproteobacteria</taxon>
        <taxon>Rhodospirillales</taxon>
        <taxon>Novispirillaceae</taxon>
        <taxon>Novispirillum</taxon>
    </lineage>
</organism>
<name>A0A7X0DM72_NOVIT</name>
<evidence type="ECO:0000256" key="1">
    <source>
        <dbReference type="ARBA" id="ARBA00004236"/>
    </source>
</evidence>
<evidence type="ECO:0000256" key="9">
    <source>
        <dbReference type="ARBA" id="ARBA00037649"/>
    </source>
</evidence>
<feature type="transmembrane region" description="Helical" evidence="12">
    <location>
        <begin position="316"/>
        <end position="336"/>
    </location>
</feature>
<dbReference type="GO" id="GO:0071555">
    <property type="term" value="P:cell wall organization"/>
    <property type="evidence" value="ECO:0007669"/>
    <property type="project" value="UniProtKB-KW"/>
</dbReference>
<evidence type="ECO:0000313" key="13">
    <source>
        <dbReference type="EMBL" id="MBB6210706.1"/>
    </source>
</evidence>
<evidence type="ECO:0000256" key="10">
    <source>
        <dbReference type="ARBA" id="ARBA00042373"/>
    </source>
</evidence>
<dbReference type="PANTHER" id="PTHR16631">
    <property type="entry name" value="GLUCAN 1,3-BETA-GLUCOSIDASE"/>
    <property type="match status" value="1"/>
</dbReference>
<feature type="transmembrane region" description="Helical" evidence="12">
    <location>
        <begin position="381"/>
        <end position="400"/>
    </location>
</feature>
<comment type="caution">
    <text evidence="13">The sequence shown here is derived from an EMBL/GenBank/DDBJ whole genome shotgun (WGS) entry which is preliminary data.</text>
</comment>
<feature type="transmembrane region" description="Helical" evidence="12">
    <location>
        <begin position="437"/>
        <end position="458"/>
    </location>
</feature>
<dbReference type="InterPro" id="IPR017853">
    <property type="entry name" value="GH"/>
</dbReference>
<evidence type="ECO:0000256" key="5">
    <source>
        <dbReference type="ARBA" id="ARBA00023180"/>
    </source>
</evidence>
<dbReference type="GO" id="GO:0005886">
    <property type="term" value="C:plasma membrane"/>
    <property type="evidence" value="ECO:0007669"/>
    <property type="project" value="UniProtKB-SubCell"/>
</dbReference>
<keyword evidence="3" id="KW-0378">Hydrolase</keyword>
<dbReference type="GO" id="GO:0000272">
    <property type="term" value="P:polysaccharide catabolic process"/>
    <property type="evidence" value="ECO:0007669"/>
    <property type="project" value="UniProtKB-KW"/>
</dbReference>
<dbReference type="PANTHER" id="PTHR16631:SF17">
    <property type="entry name" value="GLUCAN ENDO-1,3-BETA-GLUCOSIDASE BTGC"/>
    <property type="match status" value="1"/>
</dbReference>
<keyword evidence="4 12" id="KW-0472">Membrane</keyword>
<sequence length="518" mass="55742">MIGRGFVAAVLTVCAAVALGSWVRLGQPVAVPDAPVTRAQCVSYAPFRGSETPFDKTFMVSEQRLEEDLRHLSAFTPCVRTYATSNGLDKVAAVAERLGMTVLQGLWIGAEDAANRKELEKVVELAHAYPKTITGVIVGNEVLLRREQAAEPLAAYIREVNARVEQPVTYADVWEFWRRHGAALKDAVDFITIHLLPYWEDDPSDISEALVHVKQIHDQMAAEFPGKEILVGEIGWPSTGRQREAAEASLVNETRFIRGVLQMTTAEGWRANLIEATDQPWKRQLEGTTGGFWGVLGEGGTPKVTLTGPVVEVADWLRWLLASVAVGLGIGLAAALTGGRKADATGWLISLSGGLAAGVLAVFCVRHAVFSARSPLEWGEHGASIALAVLGPVVFLSLLRQAEPVVSGLAGWLYRLTLFSTTVTAVGLAFGGRYRDFPATAILGVAVAMLLLVLVRRSAAVVPERPEDRWLAATVVAMTAGVVVLETFKNDDALAWALSALLLAVPALLRCRASCLTR</sequence>
<dbReference type="SUPFAM" id="SSF51445">
    <property type="entry name" value="(Trans)glycosidases"/>
    <property type="match status" value="1"/>
</dbReference>
<dbReference type="RefSeq" id="WP_184263536.1">
    <property type="nucleotide sequence ID" value="NZ_JACIIX010000007.1"/>
</dbReference>
<keyword evidence="14" id="KW-1185">Reference proteome</keyword>
<feature type="transmembrane region" description="Helical" evidence="12">
    <location>
        <begin position="412"/>
        <end position="431"/>
    </location>
</feature>
<evidence type="ECO:0000313" key="14">
    <source>
        <dbReference type="Proteomes" id="UP000544872"/>
    </source>
</evidence>
<dbReference type="Proteomes" id="UP000544872">
    <property type="component" value="Unassembled WGS sequence"/>
</dbReference>
<accession>A0A7X0DM72</accession>
<protein>
    <recommendedName>
        <fullName evidence="11">Endo-1,3-beta-glucanase btgC</fullName>
    </recommendedName>
    <alternativeName>
        <fullName evidence="10">Laminarinase btgC</fullName>
    </alternativeName>
</protein>
<dbReference type="EMBL" id="JACIIX010000007">
    <property type="protein sequence ID" value="MBB6210706.1"/>
    <property type="molecule type" value="Genomic_DNA"/>
</dbReference>